<reference evidence="1 2" key="1">
    <citation type="submission" date="2017-04" db="EMBL/GenBank/DDBJ databases">
        <title>Complete genome sequence and characterization of temperature-dependent bacteriophage phiA8-29 infecting Aeromonas.</title>
        <authorList>
            <person name="He Y."/>
            <person name="Yang H."/>
        </authorList>
    </citation>
    <scope>NUCLEOTIDE SEQUENCE [LARGE SCALE GENOMIC DNA]</scope>
</reference>
<name>A0A1W6DYA7_9CAUD</name>
<sequence>MKQPYRVFTLTEKSDTKLVKKYVVIEKRRYMTPRARYRVRLYDGWSSDMYRGFKVASLCEVATEIREWLGLPPKTTVCKKPSYEELEHTLKMLNYYLEDEVDVKPVDQLKRQYIDPLISRFKAVEKE</sequence>
<evidence type="ECO:0000313" key="1">
    <source>
        <dbReference type="EMBL" id="ARK07904.1"/>
    </source>
</evidence>
<dbReference type="Proteomes" id="UP000221506">
    <property type="component" value="Segment"/>
</dbReference>
<gene>
    <name evidence="1" type="ORF">phiA829_084</name>
</gene>
<organism evidence="1 2">
    <name type="scientific">Aeromonas phage phiA8-29</name>
    <dbReference type="NCBI Taxonomy" id="1978922"/>
    <lineage>
        <taxon>Viruses</taxon>
        <taxon>Duplodnaviria</taxon>
        <taxon>Heunggongvirae</taxon>
        <taxon>Uroviricota</taxon>
        <taxon>Caudoviricetes</taxon>
        <taxon>Pantevenvirales</taxon>
        <taxon>Ackermannviridae</taxon>
        <taxon>Tedavirus</taxon>
        <taxon>Tedavirus A829</taxon>
    </lineage>
</organism>
<protein>
    <submittedName>
        <fullName evidence="1">Uncharacterized protein</fullName>
    </submittedName>
</protein>
<evidence type="ECO:0000313" key="2">
    <source>
        <dbReference type="Proteomes" id="UP000221506"/>
    </source>
</evidence>
<keyword evidence="2" id="KW-1185">Reference proteome</keyword>
<accession>A0A1W6DYA7</accession>
<dbReference type="EMBL" id="KY914485">
    <property type="protein sequence ID" value="ARK07904.1"/>
    <property type="molecule type" value="Genomic_DNA"/>
</dbReference>
<proteinExistence type="predicted"/>